<dbReference type="AlphaFoldDB" id="A0A182WNB7"/>
<evidence type="ECO:0000313" key="2">
    <source>
        <dbReference type="Proteomes" id="UP000075920"/>
    </source>
</evidence>
<sequence length="23" mass="2655">MSIGRAICRLHPTDIILFSRFAH</sequence>
<name>A0A182WNB7_9DIPT</name>
<proteinExistence type="predicted"/>
<dbReference type="VEuPathDB" id="VectorBase:AMIN014213"/>
<dbReference type="EnsemblMetazoa" id="AMIN014213-RA">
    <property type="protein sequence ID" value="AMIN014213-PA"/>
    <property type="gene ID" value="AMIN014213"/>
</dbReference>
<reference evidence="1" key="2">
    <citation type="submission" date="2020-05" db="UniProtKB">
        <authorList>
            <consortium name="EnsemblMetazoa"/>
        </authorList>
    </citation>
    <scope>IDENTIFICATION</scope>
    <source>
        <strain evidence="1">MINIMUS1</strain>
    </source>
</reference>
<dbReference type="Proteomes" id="UP000075920">
    <property type="component" value="Unassembled WGS sequence"/>
</dbReference>
<accession>A0A182WNB7</accession>
<protein>
    <submittedName>
        <fullName evidence="1">Uncharacterized protein</fullName>
    </submittedName>
</protein>
<organism evidence="1 2">
    <name type="scientific">Anopheles minimus</name>
    <dbReference type="NCBI Taxonomy" id="112268"/>
    <lineage>
        <taxon>Eukaryota</taxon>
        <taxon>Metazoa</taxon>
        <taxon>Ecdysozoa</taxon>
        <taxon>Arthropoda</taxon>
        <taxon>Hexapoda</taxon>
        <taxon>Insecta</taxon>
        <taxon>Pterygota</taxon>
        <taxon>Neoptera</taxon>
        <taxon>Endopterygota</taxon>
        <taxon>Diptera</taxon>
        <taxon>Nematocera</taxon>
        <taxon>Culicoidea</taxon>
        <taxon>Culicidae</taxon>
        <taxon>Anophelinae</taxon>
        <taxon>Anopheles</taxon>
    </lineage>
</organism>
<keyword evidence="2" id="KW-1185">Reference proteome</keyword>
<reference evidence="2" key="1">
    <citation type="submission" date="2013-03" db="EMBL/GenBank/DDBJ databases">
        <title>The Genome Sequence of Anopheles minimus MINIMUS1.</title>
        <authorList>
            <consortium name="The Broad Institute Genomics Platform"/>
            <person name="Neafsey D.E."/>
            <person name="Walton C."/>
            <person name="Walker B."/>
            <person name="Young S.K."/>
            <person name="Zeng Q."/>
            <person name="Gargeya S."/>
            <person name="Fitzgerald M."/>
            <person name="Haas B."/>
            <person name="Abouelleil A."/>
            <person name="Allen A.W."/>
            <person name="Alvarado L."/>
            <person name="Arachchi H.M."/>
            <person name="Berlin A.M."/>
            <person name="Chapman S.B."/>
            <person name="Gainer-Dewar J."/>
            <person name="Goldberg J."/>
            <person name="Griggs A."/>
            <person name="Gujja S."/>
            <person name="Hansen M."/>
            <person name="Howarth C."/>
            <person name="Imamovic A."/>
            <person name="Ireland A."/>
            <person name="Larimer J."/>
            <person name="McCowan C."/>
            <person name="Murphy C."/>
            <person name="Pearson M."/>
            <person name="Poon T.W."/>
            <person name="Priest M."/>
            <person name="Roberts A."/>
            <person name="Saif S."/>
            <person name="Shea T."/>
            <person name="Sisk P."/>
            <person name="Sykes S."/>
            <person name="Wortman J."/>
            <person name="Nusbaum C."/>
            <person name="Birren B."/>
        </authorList>
    </citation>
    <scope>NUCLEOTIDE SEQUENCE [LARGE SCALE GENOMIC DNA]</scope>
    <source>
        <strain evidence="2">MINIMUS1</strain>
    </source>
</reference>
<evidence type="ECO:0000313" key="1">
    <source>
        <dbReference type="EnsemblMetazoa" id="AMIN014213-PA"/>
    </source>
</evidence>